<comment type="function">
    <text evidence="9">May function as histone H3 lysine demethylase and be involved in regulation of gene expression.</text>
</comment>
<gene>
    <name evidence="12" type="ORF">ZIOFF_043311</name>
</gene>
<evidence type="ECO:0000313" key="12">
    <source>
        <dbReference type="EMBL" id="KAG6495486.1"/>
    </source>
</evidence>
<evidence type="ECO:0000256" key="3">
    <source>
        <dbReference type="ARBA" id="ARBA00022723"/>
    </source>
</evidence>
<comment type="similarity">
    <text evidence="2">Belongs to the JARID1 histone demethylase family.</text>
</comment>
<dbReference type="Pfam" id="PF02373">
    <property type="entry name" value="JmjC"/>
    <property type="match status" value="1"/>
</dbReference>
<dbReference type="GO" id="GO:0006357">
    <property type="term" value="P:regulation of transcription by RNA polymerase II"/>
    <property type="evidence" value="ECO:0007669"/>
    <property type="project" value="TreeGrafter"/>
</dbReference>
<evidence type="ECO:0000259" key="11">
    <source>
        <dbReference type="PROSITE" id="PS51184"/>
    </source>
</evidence>
<keyword evidence="4" id="KW-0863">Zinc-finger</keyword>
<name>A0A8J5FWB6_ZINOF</name>
<dbReference type="Gene3D" id="2.60.120.650">
    <property type="entry name" value="Cupin"/>
    <property type="match status" value="1"/>
</dbReference>
<dbReference type="FunFam" id="2.60.120.650:FF:000026">
    <property type="entry name" value="Transcription factor jumonji domain-containing protein"/>
    <property type="match status" value="1"/>
</dbReference>
<keyword evidence="3" id="KW-0479">Metal-binding</keyword>
<dbReference type="Proteomes" id="UP000734854">
    <property type="component" value="Unassembled WGS sequence"/>
</dbReference>
<dbReference type="InterPro" id="IPR045109">
    <property type="entry name" value="LSDs-like"/>
</dbReference>
<dbReference type="PROSITE" id="PS51184">
    <property type="entry name" value="JMJC"/>
    <property type="match status" value="1"/>
</dbReference>
<evidence type="ECO:0000256" key="9">
    <source>
        <dbReference type="ARBA" id="ARBA00060112"/>
    </source>
</evidence>
<sequence>MGAEESPGHPRTSGCSDHCGQHNDYKMGGDSNPTHSSKKPKEPEVGRAFEPSSCSGSSEIQSRKLDRDVNYAEDASEGIKKKKLIGSDALMCHQCQRNDKGRVVWCTSCDKKRFCIPCISHCVKIQNNISLSSLNFCIWFVMYRYPHLTEADIAAECPFCRGNCNCKACLRMISLTKPTRNVINEADKIKFQLYTLHLLLPWLKEMLQEQDVEKEIEAKIQDSLPNEIKVQRTKCAKDERMFWTSIVDFHRSCSNCLLDLCLSCCRELRDGYLPGGLGKIILPYQDRGSAYIHGGKMSGSFSSRKKSSKDNQSVKEWTPNKDGSIPCPPKEFGGCGSVHLQLKCLFQENFLSVLEKKVKAILCSHFAESHDNSCQCLCFKAPGQISSSSGLLRKAASRESSDDNYLYCPPASVTQQGELEHFQKHWLKGQPVIVRDVLGITSGLSWEPMVMWRALREKKLSKRASERLTVKAIDCLDLCEVEINIHQFFTGYTKGRKHKNGWPEMLKLKDWPPANSFEERLPRHGAEFISALPFPEYTDPTVGYLNLATKLPMDVIKPDLGPKTYIAYGVNEELGRGDSVTKLHCDMSDAVNVLTHTAEVALLDSQLSAIKKLKKQHLEQDIKEELYTVDMTLFASVDKSEHELLDGGALWDIFRREDSEKLQEYLRRHSREFRHTYCSSVEQVDTILVVWMLNRIEPWTFVQKLGEAVFIPAGCPHQVRNLKSCIKVALDFVSPENIRECIHLTEEYRTLPEEHRAKEDKLEIKKMALHTLNQVVKEFKEFNP</sequence>
<feature type="region of interest" description="Disordered" evidence="10">
    <location>
        <begin position="1"/>
        <end position="67"/>
    </location>
</feature>
<evidence type="ECO:0000313" key="13">
    <source>
        <dbReference type="Proteomes" id="UP000734854"/>
    </source>
</evidence>
<organism evidence="12 13">
    <name type="scientific">Zingiber officinale</name>
    <name type="common">Ginger</name>
    <name type="synonym">Amomum zingiber</name>
    <dbReference type="NCBI Taxonomy" id="94328"/>
    <lineage>
        <taxon>Eukaryota</taxon>
        <taxon>Viridiplantae</taxon>
        <taxon>Streptophyta</taxon>
        <taxon>Embryophyta</taxon>
        <taxon>Tracheophyta</taxon>
        <taxon>Spermatophyta</taxon>
        <taxon>Magnoliopsida</taxon>
        <taxon>Liliopsida</taxon>
        <taxon>Zingiberales</taxon>
        <taxon>Zingiberaceae</taxon>
        <taxon>Zingiber</taxon>
    </lineage>
</organism>
<protein>
    <recommendedName>
        <fullName evidence="11">JmjC domain-containing protein</fullName>
    </recommendedName>
</protein>
<evidence type="ECO:0000256" key="7">
    <source>
        <dbReference type="ARBA" id="ARBA00023004"/>
    </source>
</evidence>
<comment type="subcellular location">
    <subcellularLocation>
        <location evidence="1">Nucleus</location>
    </subcellularLocation>
</comment>
<dbReference type="GO" id="GO:0000118">
    <property type="term" value="C:histone deacetylase complex"/>
    <property type="evidence" value="ECO:0007669"/>
    <property type="project" value="TreeGrafter"/>
</dbReference>
<evidence type="ECO:0000256" key="5">
    <source>
        <dbReference type="ARBA" id="ARBA00022833"/>
    </source>
</evidence>
<comment type="caution">
    <text evidence="12">The sequence shown here is derived from an EMBL/GenBank/DDBJ whole genome shotgun (WGS) entry which is preliminary data.</text>
</comment>
<dbReference type="PANTHER" id="PTHR12549:SF11">
    <property type="entry name" value="LYSINE-SPECIFIC DEMETHYLASE JMJ25"/>
    <property type="match status" value="1"/>
</dbReference>
<dbReference type="GO" id="GO:0008270">
    <property type="term" value="F:zinc ion binding"/>
    <property type="evidence" value="ECO:0007669"/>
    <property type="project" value="UniProtKB-KW"/>
</dbReference>
<keyword evidence="8" id="KW-0539">Nucleus</keyword>
<evidence type="ECO:0000256" key="10">
    <source>
        <dbReference type="SAM" id="MobiDB-lite"/>
    </source>
</evidence>
<dbReference type="GO" id="GO:0016491">
    <property type="term" value="F:oxidoreductase activity"/>
    <property type="evidence" value="ECO:0007669"/>
    <property type="project" value="UniProtKB-KW"/>
</dbReference>
<evidence type="ECO:0000256" key="2">
    <source>
        <dbReference type="ARBA" id="ARBA00006801"/>
    </source>
</evidence>
<dbReference type="EMBL" id="JACMSC010000012">
    <property type="protein sequence ID" value="KAG6495486.1"/>
    <property type="molecule type" value="Genomic_DNA"/>
</dbReference>
<dbReference type="InterPro" id="IPR003347">
    <property type="entry name" value="JmjC_dom"/>
</dbReference>
<reference evidence="12 13" key="1">
    <citation type="submission" date="2020-08" db="EMBL/GenBank/DDBJ databases">
        <title>Plant Genome Project.</title>
        <authorList>
            <person name="Zhang R.-G."/>
        </authorList>
    </citation>
    <scope>NUCLEOTIDE SEQUENCE [LARGE SCALE GENOMIC DNA]</scope>
    <source>
        <tissue evidence="12">Rhizome</tissue>
    </source>
</reference>
<keyword evidence="5" id="KW-0862">Zinc</keyword>
<evidence type="ECO:0000256" key="8">
    <source>
        <dbReference type="ARBA" id="ARBA00023242"/>
    </source>
</evidence>
<proteinExistence type="inferred from homology"/>
<dbReference type="SMART" id="SM00558">
    <property type="entry name" value="JmjC"/>
    <property type="match status" value="1"/>
</dbReference>
<dbReference type="AlphaFoldDB" id="A0A8J5FWB6"/>
<keyword evidence="7" id="KW-0408">Iron</keyword>
<feature type="domain" description="JmjC" evidence="11">
    <location>
        <begin position="540"/>
        <end position="749"/>
    </location>
</feature>
<evidence type="ECO:0000256" key="6">
    <source>
        <dbReference type="ARBA" id="ARBA00023002"/>
    </source>
</evidence>
<keyword evidence="13" id="KW-1185">Reference proteome</keyword>
<accession>A0A8J5FWB6</accession>
<keyword evidence="6" id="KW-0560">Oxidoreductase</keyword>
<dbReference type="GO" id="GO:0003712">
    <property type="term" value="F:transcription coregulator activity"/>
    <property type="evidence" value="ECO:0007669"/>
    <property type="project" value="TreeGrafter"/>
</dbReference>
<dbReference type="GO" id="GO:0032454">
    <property type="term" value="F:histone H3K9 demethylase activity"/>
    <property type="evidence" value="ECO:0007669"/>
    <property type="project" value="InterPro"/>
</dbReference>
<dbReference type="SUPFAM" id="SSF51197">
    <property type="entry name" value="Clavaminate synthase-like"/>
    <property type="match status" value="1"/>
</dbReference>
<feature type="region of interest" description="Disordered" evidence="10">
    <location>
        <begin position="297"/>
        <end position="322"/>
    </location>
</feature>
<dbReference type="GO" id="GO:0000785">
    <property type="term" value="C:chromatin"/>
    <property type="evidence" value="ECO:0007669"/>
    <property type="project" value="TreeGrafter"/>
</dbReference>
<evidence type="ECO:0000256" key="1">
    <source>
        <dbReference type="ARBA" id="ARBA00004123"/>
    </source>
</evidence>
<evidence type="ECO:0000256" key="4">
    <source>
        <dbReference type="ARBA" id="ARBA00022771"/>
    </source>
</evidence>
<dbReference type="GO" id="GO:0031490">
    <property type="term" value="F:chromatin DNA binding"/>
    <property type="evidence" value="ECO:0007669"/>
    <property type="project" value="TreeGrafter"/>
</dbReference>
<dbReference type="PANTHER" id="PTHR12549">
    <property type="entry name" value="JMJC DOMAIN-CONTAINING HISTONE DEMETHYLATION PROTEIN"/>
    <property type="match status" value="1"/>
</dbReference>